<dbReference type="STRING" id="436010.A0A167ULP0"/>
<evidence type="ECO:0000313" key="3">
    <source>
        <dbReference type="Proteomes" id="UP000076532"/>
    </source>
</evidence>
<evidence type="ECO:0000256" key="1">
    <source>
        <dbReference type="SAM" id="MobiDB-lite"/>
    </source>
</evidence>
<evidence type="ECO:0000313" key="2">
    <source>
        <dbReference type="EMBL" id="KZP04071.1"/>
    </source>
</evidence>
<accession>A0A167ULP0</accession>
<name>A0A167ULP0_9AGAM</name>
<dbReference type="AlphaFoldDB" id="A0A167ULP0"/>
<keyword evidence="3" id="KW-1185">Reference proteome</keyword>
<organism evidence="2 3">
    <name type="scientific">Athelia psychrophila</name>
    <dbReference type="NCBI Taxonomy" id="1759441"/>
    <lineage>
        <taxon>Eukaryota</taxon>
        <taxon>Fungi</taxon>
        <taxon>Dikarya</taxon>
        <taxon>Basidiomycota</taxon>
        <taxon>Agaricomycotina</taxon>
        <taxon>Agaricomycetes</taxon>
        <taxon>Agaricomycetidae</taxon>
        <taxon>Atheliales</taxon>
        <taxon>Atheliaceae</taxon>
        <taxon>Athelia</taxon>
    </lineage>
</organism>
<dbReference type="EMBL" id="KV417964">
    <property type="protein sequence ID" value="KZP04071.1"/>
    <property type="molecule type" value="Genomic_DNA"/>
</dbReference>
<gene>
    <name evidence="2" type="ORF">FIBSPDRAFT_428414</name>
</gene>
<reference evidence="2 3" key="1">
    <citation type="journal article" date="2016" name="Mol. Biol. Evol.">
        <title>Comparative Genomics of Early-Diverging Mushroom-Forming Fungi Provides Insights into the Origins of Lignocellulose Decay Capabilities.</title>
        <authorList>
            <person name="Nagy L.G."/>
            <person name="Riley R."/>
            <person name="Tritt A."/>
            <person name="Adam C."/>
            <person name="Daum C."/>
            <person name="Floudas D."/>
            <person name="Sun H."/>
            <person name="Yadav J.S."/>
            <person name="Pangilinan J."/>
            <person name="Larsson K.H."/>
            <person name="Matsuura K."/>
            <person name="Barry K."/>
            <person name="Labutti K."/>
            <person name="Kuo R."/>
            <person name="Ohm R.A."/>
            <person name="Bhattacharya S.S."/>
            <person name="Shirouzu T."/>
            <person name="Yoshinaga Y."/>
            <person name="Martin F.M."/>
            <person name="Grigoriev I.V."/>
            <person name="Hibbett D.S."/>
        </authorList>
    </citation>
    <scope>NUCLEOTIDE SEQUENCE [LARGE SCALE GENOMIC DNA]</scope>
    <source>
        <strain evidence="2 3">CBS 109695</strain>
    </source>
</reference>
<dbReference type="Proteomes" id="UP000076532">
    <property type="component" value="Unassembled WGS sequence"/>
</dbReference>
<feature type="region of interest" description="Disordered" evidence="1">
    <location>
        <begin position="75"/>
        <end position="101"/>
    </location>
</feature>
<proteinExistence type="predicted"/>
<sequence length="225" mass="24421">MDILHRLQDKALLLFAQHRNGAGPPTESLRISPEQDGNADELAIFSGQNRSLISRMPSQKSPSAADETPVATYLSSDPTVTFHSPPSASSQPSRSSANFGMMEMPDIHPSLMEYMSGVPQAGTGSMNHKTSTNSFPASRDQPLPIGVPNSSHFMPASEFPPFQMPADLTPEEFPYRDFSAAFLDSTSVDPQQPYAETLATDPWDALSSANGIDDDWVMFLKESGL</sequence>
<feature type="compositionally biased region" description="Low complexity" evidence="1">
    <location>
        <begin position="84"/>
        <end position="96"/>
    </location>
</feature>
<protein>
    <submittedName>
        <fullName evidence="2">Uncharacterized protein</fullName>
    </submittedName>
</protein>